<proteinExistence type="evidence at transcript level"/>
<reference evidence="1" key="1">
    <citation type="submission" date="2012-05" db="EMBL/GenBank/DDBJ databases">
        <authorList>
            <person name="Krishnakumar V."/>
            <person name="Cheung F."/>
            <person name="Xiao Y."/>
            <person name="Chan A."/>
            <person name="Moskal W.A."/>
            <person name="Town C.D."/>
        </authorList>
    </citation>
    <scope>NUCLEOTIDE SEQUENCE</scope>
</reference>
<dbReference type="AlphaFoldDB" id="I3S888"/>
<organism evidence="1">
    <name type="scientific">Medicago truncatula</name>
    <name type="common">Barrel medic</name>
    <name type="synonym">Medicago tribuloides</name>
    <dbReference type="NCBI Taxonomy" id="3880"/>
    <lineage>
        <taxon>Eukaryota</taxon>
        <taxon>Viridiplantae</taxon>
        <taxon>Streptophyta</taxon>
        <taxon>Embryophyta</taxon>
        <taxon>Tracheophyta</taxon>
        <taxon>Spermatophyta</taxon>
        <taxon>Magnoliopsida</taxon>
        <taxon>eudicotyledons</taxon>
        <taxon>Gunneridae</taxon>
        <taxon>Pentapetalae</taxon>
        <taxon>rosids</taxon>
        <taxon>fabids</taxon>
        <taxon>Fabales</taxon>
        <taxon>Fabaceae</taxon>
        <taxon>Papilionoideae</taxon>
        <taxon>50 kb inversion clade</taxon>
        <taxon>NPAAA clade</taxon>
        <taxon>Hologalegina</taxon>
        <taxon>IRL clade</taxon>
        <taxon>Trifolieae</taxon>
        <taxon>Medicago</taxon>
    </lineage>
</organism>
<sequence length="89" mass="10140">MQGGTRHLTPSLKRLVGGMFSRPGMFKYSSPKQRELVSGSYLLYPASGQPAHKAHSHPQQRTHNIHQSFCFLQLNHGVPSHIYRLHQHN</sequence>
<dbReference type="EMBL" id="BT136685">
    <property type="protein sequence ID" value="AFK36480.1"/>
    <property type="molecule type" value="mRNA"/>
</dbReference>
<protein>
    <submittedName>
        <fullName evidence="1">Uncharacterized protein</fullName>
    </submittedName>
</protein>
<accession>I3S888</accession>
<name>I3S888_MEDTR</name>
<evidence type="ECO:0000313" key="1">
    <source>
        <dbReference type="EMBL" id="AFK36480.1"/>
    </source>
</evidence>